<comment type="subcellular location">
    <subcellularLocation>
        <location evidence="1">Membrane</location>
        <topology evidence="1">Multi-pass membrane protein</topology>
    </subcellularLocation>
</comment>
<dbReference type="GO" id="GO:0016020">
    <property type="term" value="C:membrane"/>
    <property type="evidence" value="ECO:0007669"/>
    <property type="project" value="UniProtKB-SubCell"/>
</dbReference>
<proteinExistence type="predicted"/>
<feature type="transmembrane region" description="Helical" evidence="5">
    <location>
        <begin position="133"/>
        <end position="153"/>
    </location>
</feature>
<feature type="transmembrane region" description="Helical" evidence="5">
    <location>
        <begin position="52"/>
        <end position="85"/>
    </location>
</feature>
<name>A0A537IKM7_9BACT</name>
<reference evidence="6 7" key="1">
    <citation type="journal article" date="2019" name="Nat. Microbiol.">
        <title>Mediterranean grassland soil C-N compound turnover is dependent on rainfall and depth, and is mediated by genomically divergent microorganisms.</title>
        <authorList>
            <person name="Diamond S."/>
            <person name="Andeer P.F."/>
            <person name="Li Z."/>
            <person name="Crits-Christoph A."/>
            <person name="Burstein D."/>
            <person name="Anantharaman K."/>
            <person name="Lane K.R."/>
            <person name="Thomas B.C."/>
            <person name="Pan C."/>
            <person name="Northen T.R."/>
            <person name="Banfield J.F."/>
        </authorList>
    </citation>
    <scope>NUCLEOTIDE SEQUENCE [LARGE SCALE GENOMIC DNA]</scope>
    <source>
        <strain evidence="6">NP_8</strain>
    </source>
</reference>
<dbReference type="InterPro" id="IPR002293">
    <property type="entry name" value="AA/rel_permease1"/>
</dbReference>
<evidence type="ECO:0000313" key="6">
    <source>
        <dbReference type="EMBL" id="TMI71486.1"/>
    </source>
</evidence>
<dbReference type="PANTHER" id="PTHR11785">
    <property type="entry name" value="AMINO ACID TRANSPORTER"/>
    <property type="match status" value="1"/>
</dbReference>
<feature type="transmembrane region" description="Helical" evidence="5">
    <location>
        <begin position="194"/>
        <end position="212"/>
    </location>
</feature>
<evidence type="ECO:0000256" key="5">
    <source>
        <dbReference type="SAM" id="Phobius"/>
    </source>
</evidence>
<evidence type="ECO:0000256" key="4">
    <source>
        <dbReference type="ARBA" id="ARBA00023136"/>
    </source>
</evidence>
<dbReference type="Pfam" id="PF13520">
    <property type="entry name" value="AA_permease_2"/>
    <property type="match status" value="1"/>
</dbReference>
<sequence length="221" mass="23956">RNPERNLPRALVVGTAGIIAIYLLVNAAYLYLLPLDQMARSPLVAADAAQAVLGRIGIGAVSVVVMLATFSTLVGSILTAPRIFFAMADDGLFFRAIATVHPRYQTPSAAIVLTACLGVGFVLLRTFEQLADQFVVAIFPFYALAAAAVFVLRRRRPDLPRPVRVLGYPVVPLLFVLASFVILGNALWAHPRETGFAFVIILLGVPAYSWWIRARQRAGPA</sequence>
<dbReference type="AlphaFoldDB" id="A0A537IKM7"/>
<dbReference type="Proteomes" id="UP000318834">
    <property type="component" value="Unassembled WGS sequence"/>
</dbReference>
<feature type="non-terminal residue" evidence="6">
    <location>
        <position position="1"/>
    </location>
</feature>
<feature type="transmembrane region" description="Helical" evidence="5">
    <location>
        <begin position="165"/>
        <end position="188"/>
    </location>
</feature>
<dbReference type="InterPro" id="IPR050598">
    <property type="entry name" value="AminoAcid_Transporter"/>
</dbReference>
<dbReference type="Gene3D" id="1.20.1740.10">
    <property type="entry name" value="Amino acid/polyamine transporter I"/>
    <property type="match status" value="1"/>
</dbReference>
<evidence type="ECO:0000313" key="7">
    <source>
        <dbReference type="Proteomes" id="UP000318834"/>
    </source>
</evidence>
<protein>
    <submittedName>
        <fullName evidence="6">Amino acid permease</fullName>
    </submittedName>
</protein>
<comment type="caution">
    <text evidence="6">The sequence shown here is derived from an EMBL/GenBank/DDBJ whole genome shotgun (WGS) entry which is preliminary data.</text>
</comment>
<feature type="transmembrane region" description="Helical" evidence="5">
    <location>
        <begin position="106"/>
        <end position="127"/>
    </location>
</feature>
<gene>
    <name evidence="6" type="ORF">E6H05_12505</name>
</gene>
<dbReference type="PANTHER" id="PTHR11785:SF512">
    <property type="entry name" value="SOBREMESA, ISOFORM B"/>
    <property type="match status" value="1"/>
</dbReference>
<accession>A0A537IKM7</accession>
<keyword evidence="3 5" id="KW-1133">Transmembrane helix</keyword>
<evidence type="ECO:0000256" key="2">
    <source>
        <dbReference type="ARBA" id="ARBA00022692"/>
    </source>
</evidence>
<evidence type="ECO:0000256" key="3">
    <source>
        <dbReference type="ARBA" id="ARBA00022989"/>
    </source>
</evidence>
<dbReference type="GO" id="GO:0015179">
    <property type="term" value="F:L-amino acid transmembrane transporter activity"/>
    <property type="evidence" value="ECO:0007669"/>
    <property type="project" value="TreeGrafter"/>
</dbReference>
<evidence type="ECO:0000256" key="1">
    <source>
        <dbReference type="ARBA" id="ARBA00004141"/>
    </source>
</evidence>
<keyword evidence="4 5" id="KW-0472">Membrane</keyword>
<dbReference type="EMBL" id="VBAP01000111">
    <property type="protein sequence ID" value="TMI71486.1"/>
    <property type="molecule type" value="Genomic_DNA"/>
</dbReference>
<feature type="transmembrane region" description="Helical" evidence="5">
    <location>
        <begin position="12"/>
        <end position="32"/>
    </location>
</feature>
<keyword evidence="2 5" id="KW-0812">Transmembrane</keyword>
<organism evidence="6 7">
    <name type="scientific">Candidatus Segetimicrobium genomatis</name>
    <dbReference type="NCBI Taxonomy" id="2569760"/>
    <lineage>
        <taxon>Bacteria</taxon>
        <taxon>Bacillati</taxon>
        <taxon>Candidatus Sysuimicrobiota</taxon>
        <taxon>Candidatus Sysuimicrobiia</taxon>
        <taxon>Candidatus Sysuimicrobiales</taxon>
        <taxon>Candidatus Segetimicrobiaceae</taxon>
        <taxon>Candidatus Segetimicrobium</taxon>
    </lineage>
</organism>